<dbReference type="Proteomes" id="UP000001310">
    <property type="component" value="Segment"/>
</dbReference>
<name>A7WK90_9VIRU</name>
<evidence type="ECO:0000313" key="1">
    <source>
        <dbReference type="EMBL" id="CAL69590.1"/>
    </source>
</evidence>
<dbReference type="EMBL" id="AM087120">
    <property type="protein sequence ID" value="CAL69590.1"/>
    <property type="molecule type" value="Genomic_DNA"/>
</dbReference>
<protein>
    <submittedName>
        <fullName evidence="1">Uncharacterized protein</fullName>
    </submittedName>
</protein>
<organism evidence="1 2">
    <name type="scientific">Betalipothrixvirus acidiani</name>
    <dbReference type="NCBI Taxonomy" id="346881"/>
    <lineage>
        <taxon>Viruses</taxon>
        <taxon>Adnaviria</taxon>
        <taxon>Zilligvirae</taxon>
        <taxon>Taleaviricota</taxon>
        <taxon>Tokiviricetes</taxon>
        <taxon>Ligamenvirales</taxon>
        <taxon>Lipothrixviridae</taxon>
        <taxon>Betalipothrixvirus</taxon>
    </lineage>
</organism>
<reference evidence="2" key="1">
    <citation type="journal article" date="2008" name="J. Virol.">
        <title>Structure of the acidianus filamentous virus 3 and comparative genomics of related archaeal lipothrixviruses.</title>
        <authorList>
            <person name="Vestergaard G."/>
            <person name="Aramayo R."/>
            <person name="Basta T."/>
            <person name="Haring M."/>
            <person name="Peng X."/>
            <person name="Brugger K."/>
            <person name="Chen L."/>
            <person name="Rachel R."/>
            <person name="Boisset N."/>
            <person name="Garrett R.A."/>
            <person name="Prangishvili D."/>
        </authorList>
    </citation>
    <scope>NUCLEOTIDE SEQUENCE [LARGE SCALE GENOMIC DNA]</scope>
</reference>
<accession>A7WK90</accession>
<sequence>MTDEFELVQKMLLVLKSTHDIQGYTVDSHTLERMVEMFIEETGHDFEYAFKKVTEVLHELGYNVA</sequence>
<evidence type="ECO:0000313" key="2">
    <source>
        <dbReference type="Proteomes" id="UP000001310"/>
    </source>
</evidence>
<dbReference type="GeneID" id="5797806"/>
<proteinExistence type="predicted"/>
<dbReference type="KEGG" id="vg:5797806"/>
<keyword evidence="2" id="KW-1185">Reference proteome</keyword>
<dbReference type="RefSeq" id="YP_001604410.1">
    <property type="nucleotide sequence ID" value="NC_010155.1"/>
</dbReference>